<feature type="domain" description="DUF5916" evidence="2">
    <location>
        <begin position="317"/>
        <end position="846"/>
    </location>
</feature>
<dbReference type="AlphaFoldDB" id="A0A538TS92"/>
<reference evidence="3 4" key="1">
    <citation type="journal article" date="2019" name="Nat. Microbiol.">
        <title>Mediterranean grassland soil C-N compound turnover is dependent on rainfall and depth, and is mediated by genomically divergent microorganisms.</title>
        <authorList>
            <person name="Diamond S."/>
            <person name="Andeer P.F."/>
            <person name="Li Z."/>
            <person name="Crits-Christoph A."/>
            <person name="Burstein D."/>
            <person name="Anantharaman K."/>
            <person name="Lane K.R."/>
            <person name="Thomas B.C."/>
            <person name="Pan C."/>
            <person name="Northen T.R."/>
            <person name="Banfield J.F."/>
        </authorList>
    </citation>
    <scope>NUCLEOTIDE SEQUENCE [LARGE SCALE GENOMIC DNA]</scope>
    <source>
        <strain evidence="3">WS_8</strain>
    </source>
</reference>
<dbReference type="Proteomes" id="UP000316609">
    <property type="component" value="Unassembled WGS sequence"/>
</dbReference>
<gene>
    <name evidence="3" type="ORF">E6K78_06145</name>
</gene>
<dbReference type="InterPro" id="IPR010502">
    <property type="entry name" value="Carb-bd_dom_fam9"/>
</dbReference>
<dbReference type="SUPFAM" id="SSF56935">
    <property type="entry name" value="Porins"/>
    <property type="match status" value="1"/>
</dbReference>
<dbReference type="GO" id="GO:0030246">
    <property type="term" value="F:carbohydrate binding"/>
    <property type="evidence" value="ECO:0007669"/>
    <property type="project" value="InterPro"/>
</dbReference>
<organism evidence="3 4">
    <name type="scientific">Eiseniibacteriota bacterium</name>
    <dbReference type="NCBI Taxonomy" id="2212470"/>
    <lineage>
        <taxon>Bacteria</taxon>
        <taxon>Candidatus Eiseniibacteriota</taxon>
    </lineage>
</organism>
<dbReference type="InterPro" id="IPR045670">
    <property type="entry name" value="DUF5916"/>
</dbReference>
<dbReference type="CDD" id="cd09618">
    <property type="entry name" value="CBM9_like_2"/>
    <property type="match status" value="1"/>
</dbReference>
<name>A0A538TS92_UNCEI</name>
<dbReference type="GO" id="GO:0016052">
    <property type="term" value="P:carbohydrate catabolic process"/>
    <property type="evidence" value="ECO:0007669"/>
    <property type="project" value="InterPro"/>
</dbReference>
<protein>
    <submittedName>
        <fullName evidence="3">Uncharacterized protein</fullName>
    </submittedName>
</protein>
<comment type="caution">
    <text evidence="3">The sequence shown here is derived from an EMBL/GenBank/DDBJ whole genome shotgun (WGS) entry which is preliminary data.</text>
</comment>
<evidence type="ECO:0000259" key="2">
    <source>
        <dbReference type="Pfam" id="PF19313"/>
    </source>
</evidence>
<dbReference type="Pfam" id="PF19313">
    <property type="entry name" value="DUF5916"/>
    <property type="match status" value="1"/>
</dbReference>
<sequence length="902" mass="99344">MGGVADAVSSGLPGRPRLVGAGTMVDSVSDREEAGGRYCARPRIPALVRSLCSPVNLSPNPLVYLPVQVRVHRASRPPAGDAMKTVVALLSLSFVNAAFAAGVPTPPPVQAVRLTSPISVDGVLSEPVWQGGNAVTEFRQRDPVEGGTPSQRTEVRVAYDEDALYVGARLYDSAPDSIISRLSRRDVSIPADRFSIYLDPYHDKRTGYYFLVNVADVLFDGTLSNDGWEDSSWDGVWEAKTHVDEKGWTVEMRIPYSQLRFEKADQYVWGVNFRRVVARHNEEDFLVYQPKSEAGFVSRWPDLVGIQGIHSGSSVELMPYATSKGEFLQHATGDPFNNGHEVEPDGGVDLRMGVGSKMTLNATVNPDFGQVEIDPAVVNLSDVETYFQEKRPFFVEGSSIFHFGNEGGNSYWGFNWPDPTFFYSRRIGRSPQGAAPNADYTDAPIGTSILGAAKLVGKIAPSWNFGTMQAITAKEQATLETGGVRSKAEIEPLAYYGVVRTQKEFKDRRQGLGFMTTLAQRSFESDAMRDQLNRSSLMNGMDGWLFLDKNKVWVISGWSAMSLVSGTAARITALQQNSLHYFQRPDAEAFHLDTDATSLTGWGSRYWLNKQKGNVIFNAALGALSPKFDVSDVGFQSRSDLINSHIGGGYKWTQTTKTHQYMDVLGAVFASYNFDGDPIWGGIWSAGDITFLNNWSLNPRIAYNPQTVNDRRTRGGPVSLNPPGVEIGTYAETNSKSKFYYYIDTDGYFQQEGQGNWYVSPGVEWKPISNLLVSFGPTYEHNVAQAAFVGVDPGANFGRVFAHLDQRTVSANIRLNWSVTPNLSVQTYVQPLISSGDYTDYKALAKRCVETRWCGGSICPARRCSWSGPSSVRTRRTTASSVSARPSIVWWTRGPTTSSSPS</sequence>
<dbReference type="Gene3D" id="2.60.40.1190">
    <property type="match status" value="1"/>
</dbReference>
<dbReference type="GO" id="GO:0004553">
    <property type="term" value="F:hydrolase activity, hydrolyzing O-glycosyl compounds"/>
    <property type="evidence" value="ECO:0007669"/>
    <property type="project" value="InterPro"/>
</dbReference>
<dbReference type="Pfam" id="PF06452">
    <property type="entry name" value="CBM9_1"/>
    <property type="match status" value="1"/>
</dbReference>
<evidence type="ECO:0000313" key="3">
    <source>
        <dbReference type="EMBL" id="TMQ66484.1"/>
    </source>
</evidence>
<feature type="domain" description="Carbohydrate-binding" evidence="1">
    <location>
        <begin position="120"/>
        <end position="270"/>
    </location>
</feature>
<accession>A0A538TS92</accession>
<evidence type="ECO:0000313" key="4">
    <source>
        <dbReference type="Proteomes" id="UP000316609"/>
    </source>
</evidence>
<proteinExistence type="predicted"/>
<evidence type="ECO:0000259" key="1">
    <source>
        <dbReference type="Pfam" id="PF06452"/>
    </source>
</evidence>
<dbReference type="EMBL" id="VBOY01000055">
    <property type="protein sequence ID" value="TMQ66484.1"/>
    <property type="molecule type" value="Genomic_DNA"/>
</dbReference>
<dbReference type="SUPFAM" id="SSF49344">
    <property type="entry name" value="CBD9-like"/>
    <property type="match status" value="1"/>
</dbReference>